<dbReference type="AlphaFoldDB" id="A0A1Y2G147"/>
<gene>
    <name evidence="2" type="ORF">BCR41DRAFT_402739</name>
</gene>
<evidence type="ECO:0000256" key="1">
    <source>
        <dbReference type="SAM" id="MobiDB-lite"/>
    </source>
</evidence>
<sequence>MGGLGIRPWRRPVCSTAADWPFVRGRLERGRLERGRLERGRLERGQLDTALCWSAAVRGWVPEHGSLAVRYEAPVALGNFISVSSTNMKASYRAEPGYTLSNSTANYRPEKSKKKNLTWSSTEVPSLLSSTVTGATSPRRTATIVPKTAMSPCSAYQKRSESGARLIRLGSGPPSPPPGPRNSLKGGHCSSSREPLVSGPYFDPSAFGDFAARVSALKEVPPPAGSGSGPGSGSGVIKA</sequence>
<feature type="region of interest" description="Disordered" evidence="1">
    <location>
        <begin position="99"/>
        <end position="120"/>
    </location>
</feature>
<feature type="region of interest" description="Disordered" evidence="1">
    <location>
        <begin position="219"/>
        <end position="239"/>
    </location>
</feature>
<dbReference type="InParanoid" id="A0A1Y2G147"/>
<reference evidence="2 3" key="1">
    <citation type="submission" date="2016-07" db="EMBL/GenBank/DDBJ databases">
        <title>Pervasive Adenine N6-methylation of Active Genes in Fungi.</title>
        <authorList>
            <consortium name="DOE Joint Genome Institute"/>
            <person name="Mondo S.J."/>
            <person name="Dannebaum R.O."/>
            <person name="Kuo R.C."/>
            <person name="Labutti K."/>
            <person name="Haridas S."/>
            <person name="Kuo A."/>
            <person name="Salamov A."/>
            <person name="Ahrendt S.R."/>
            <person name="Lipzen A."/>
            <person name="Sullivan W."/>
            <person name="Andreopoulos W.B."/>
            <person name="Clum A."/>
            <person name="Lindquist E."/>
            <person name="Daum C."/>
            <person name="Ramamoorthy G.K."/>
            <person name="Gryganskyi A."/>
            <person name="Culley D."/>
            <person name="Magnuson J.K."/>
            <person name="James T.Y."/>
            <person name="O'Malley M.A."/>
            <person name="Stajich J.E."/>
            <person name="Spatafora J.W."/>
            <person name="Visel A."/>
            <person name="Grigoriev I.V."/>
        </authorList>
    </citation>
    <scope>NUCLEOTIDE SEQUENCE [LARGE SCALE GENOMIC DNA]</scope>
    <source>
        <strain evidence="2 3">NRRL 3116</strain>
    </source>
</reference>
<comment type="caution">
    <text evidence="2">The sequence shown here is derived from an EMBL/GenBank/DDBJ whole genome shotgun (WGS) entry which is preliminary data.</text>
</comment>
<feature type="region of interest" description="Disordered" evidence="1">
    <location>
        <begin position="166"/>
        <end position="200"/>
    </location>
</feature>
<keyword evidence="3" id="KW-1185">Reference proteome</keyword>
<dbReference type="EMBL" id="MCFF01000114">
    <property type="protein sequence ID" value="ORY89197.1"/>
    <property type="molecule type" value="Genomic_DNA"/>
</dbReference>
<proteinExistence type="predicted"/>
<dbReference type="GeneID" id="33571180"/>
<protein>
    <submittedName>
        <fullName evidence="2">Uncharacterized protein</fullName>
    </submittedName>
</protein>
<feature type="compositionally biased region" description="Gly residues" evidence="1">
    <location>
        <begin position="226"/>
        <end position="239"/>
    </location>
</feature>
<evidence type="ECO:0000313" key="3">
    <source>
        <dbReference type="Proteomes" id="UP000193648"/>
    </source>
</evidence>
<accession>A0A1Y2G147</accession>
<dbReference type="Proteomes" id="UP000193648">
    <property type="component" value="Unassembled WGS sequence"/>
</dbReference>
<organism evidence="2 3">
    <name type="scientific">Lobosporangium transversale</name>
    <dbReference type="NCBI Taxonomy" id="64571"/>
    <lineage>
        <taxon>Eukaryota</taxon>
        <taxon>Fungi</taxon>
        <taxon>Fungi incertae sedis</taxon>
        <taxon>Mucoromycota</taxon>
        <taxon>Mortierellomycotina</taxon>
        <taxon>Mortierellomycetes</taxon>
        <taxon>Mortierellales</taxon>
        <taxon>Mortierellaceae</taxon>
        <taxon>Lobosporangium</taxon>
    </lineage>
</organism>
<evidence type="ECO:0000313" key="2">
    <source>
        <dbReference type="EMBL" id="ORY89197.1"/>
    </source>
</evidence>
<dbReference type="RefSeq" id="XP_021875045.1">
    <property type="nucleotide sequence ID" value="XM_022029337.1"/>
</dbReference>
<name>A0A1Y2G147_9FUNG</name>